<evidence type="ECO:0000256" key="2">
    <source>
        <dbReference type="ARBA" id="ARBA00007362"/>
    </source>
</evidence>
<keyword evidence="3" id="KW-1133">Transmembrane helix</keyword>
<feature type="transmembrane region" description="Helical" evidence="3">
    <location>
        <begin position="186"/>
        <end position="206"/>
    </location>
</feature>
<feature type="transmembrane region" description="Helical" evidence="3">
    <location>
        <begin position="40"/>
        <end position="56"/>
    </location>
</feature>
<dbReference type="Pfam" id="PF00892">
    <property type="entry name" value="EamA"/>
    <property type="match status" value="2"/>
</dbReference>
<dbReference type="Proteomes" id="UP001157946">
    <property type="component" value="Unassembled WGS sequence"/>
</dbReference>
<dbReference type="PANTHER" id="PTHR22911">
    <property type="entry name" value="ACYL-MALONYL CONDENSING ENZYME-RELATED"/>
    <property type="match status" value="1"/>
</dbReference>
<dbReference type="RefSeq" id="WP_284724669.1">
    <property type="nucleotide sequence ID" value="NZ_FXTU01000013.1"/>
</dbReference>
<feature type="transmembrane region" description="Helical" evidence="3">
    <location>
        <begin position="93"/>
        <end position="111"/>
    </location>
</feature>
<keyword evidence="3" id="KW-0472">Membrane</keyword>
<gene>
    <name evidence="5" type="ORF">SAMN06265361_11341</name>
</gene>
<dbReference type="Gene3D" id="1.10.3730.20">
    <property type="match status" value="1"/>
</dbReference>
<sequence length="300" mass="32636">MSRTQASIYVLMGASSYGVVSTITKLAYQHGFATGEITGSQVFFGCLFLWLVALPACAKTKRLSRKSLLSLIMCGMVSGLTGIFYYLSLKALSASFAIILMFQFTWIGLLLEWMRTRVRPRWNHWLATAIILSGSLLASASQLNGTSLHAKGIFFGLLSALTYALFIYFSNFVATDVNPMIRSASFVTGGLFTNLLIFSPAFLIEGKLFDGLWFWGLLLGLFGSVIPTILFMKGIPHIGSGLASILGSVELPAVIVVAAFFLHEQPTMLQWAGVLLILLGILISEAPNIIGRRSISAKQS</sequence>
<organism evidence="5 6">
    <name type="scientific">Laceyella tengchongensis</name>
    <dbReference type="NCBI Taxonomy" id="574699"/>
    <lineage>
        <taxon>Bacteria</taxon>
        <taxon>Bacillati</taxon>
        <taxon>Bacillota</taxon>
        <taxon>Bacilli</taxon>
        <taxon>Bacillales</taxon>
        <taxon>Thermoactinomycetaceae</taxon>
        <taxon>Laceyella</taxon>
    </lineage>
</organism>
<feature type="transmembrane region" description="Helical" evidence="3">
    <location>
        <begin position="123"/>
        <end position="141"/>
    </location>
</feature>
<name>A0AA46AH84_9BACL</name>
<dbReference type="EMBL" id="FXTU01000013">
    <property type="protein sequence ID" value="SMP35717.1"/>
    <property type="molecule type" value="Genomic_DNA"/>
</dbReference>
<feature type="transmembrane region" description="Helical" evidence="3">
    <location>
        <begin position="268"/>
        <end position="290"/>
    </location>
</feature>
<evidence type="ECO:0000256" key="3">
    <source>
        <dbReference type="SAM" id="Phobius"/>
    </source>
</evidence>
<feature type="transmembrane region" description="Helical" evidence="3">
    <location>
        <begin position="7"/>
        <end position="28"/>
    </location>
</feature>
<dbReference type="InterPro" id="IPR000620">
    <property type="entry name" value="EamA_dom"/>
</dbReference>
<dbReference type="InterPro" id="IPR037185">
    <property type="entry name" value="EmrE-like"/>
</dbReference>
<feature type="domain" description="EamA" evidence="4">
    <location>
        <begin position="7"/>
        <end position="139"/>
    </location>
</feature>
<dbReference type="SUPFAM" id="SSF103481">
    <property type="entry name" value="Multidrug resistance efflux transporter EmrE"/>
    <property type="match status" value="2"/>
</dbReference>
<feature type="transmembrane region" description="Helical" evidence="3">
    <location>
        <begin position="68"/>
        <end position="87"/>
    </location>
</feature>
<feature type="transmembrane region" description="Helical" evidence="3">
    <location>
        <begin position="242"/>
        <end position="262"/>
    </location>
</feature>
<reference evidence="5" key="1">
    <citation type="submission" date="2017-05" db="EMBL/GenBank/DDBJ databases">
        <authorList>
            <person name="Varghese N."/>
            <person name="Submissions S."/>
        </authorList>
    </citation>
    <scope>NUCLEOTIDE SEQUENCE</scope>
    <source>
        <strain evidence="5">DSM 45262</strain>
    </source>
</reference>
<feature type="domain" description="EamA" evidence="4">
    <location>
        <begin position="151"/>
        <end position="283"/>
    </location>
</feature>
<dbReference type="GO" id="GO:0016020">
    <property type="term" value="C:membrane"/>
    <property type="evidence" value="ECO:0007669"/>
    <property type="project" value="InterPro"/>
</dbReference>
<evidence type="ECO:0000256" key="1">
    <source>
        <dbReference type="ARBA" id="ARBA00004127"/>
    </source>
</evidence>
<proteinExistence type="inferred from homology"/>
<accession>A0AA46AH84</accession>
<comment type="subcellular location">
    <subcellularLocation>
        <location evidence="1">Endomembrane system</location>
        <topology evidence="1">Multi-pass membrane protein</topology>
    </subcellularLocation>
</comment>
<comment type="caution">
    <text evidence="5">The sequence shown here is derived from an EMBL/GenBank/DDBJ whole genome shotgun (WGS) entry which is preliminary data.</text>
</comment>
<feature type="transmembrane region" description="Helical" evidence="3">
    <location>
        <begin position="212"/>
        <end position="230"/>
    </location>
</feature>
<feature type="transmembrane region" description="Helical" evidence="3">
    <location>
        <begin position="153"/>
        <end position="174"/>
    </location>
</feature>
<dbReference type="PANTHER" id="PTHR22911:SF137">
    <property type="entry name" value="SOLUTE CARRIER FAMILY 35 MEMBER G2-RELATED"/>
    <property type="match status" value="1"/>
</dbReference>
<keyword evidence="6" id="KW-1185">Reference proteome</keyword>
<comment type="similarity">
    <text evidence="2">Belongs to the EamA transporter family.</text>
</comment>
<dbReference type="AlphaFoldDB" id="A0AA46AH84"/>
<evidence type="ECO:0000313" key="5">
    <source>
        <dbReference type="EMBL" id="SMP35717.1"/>
    </source>
</evidence>
<protein>
    <submittedName>
        <fullName evidence="5">Threonine/homoserine efflux transporter RhtA</fullName>
    </submittedName>
</protein>
<evidence type="ECO:0000259" key="4">
    <source>
        <dbReference type="Pfam" id="PF00892"/>
    </source>
</evidence>
<evidence type="ECO:0000313" key="6">
    <source>
        <dbReference type="Proteomes" id="UP001157946"/>
    </source>
</evidence>
<keyword evidence="3" id="KW-0812">Transmembrane</keyword>